<dbReference type="Proteomes" id="UP000014115">
    <property type="component" value="Unassembled WGS sequence"/>
</dbReference>
<dbReference type="RefSeq" id="WP_008489687.1">
    <property type="nucleotide sequence ID" value="NZ_AMRG01000016.1"/>
</dbReference>
<gene>
    <name evidence="1" type="ORF">A10D4_11564</name>
</gene>
<dbReference type="EMBL" id="AMRG01000016">
    <property type="protein sequence ID" value="EKE80849.1"/>
    <property type="molecule type" value="Genomic_DNA"/>
</dbReference>
<sequence length="147" mass="15699">MANLQLDSGLTLSTSALRADGAPANAQAVVPSPAVSANKQLVATIDNQLQQPLADQQAASESASTSDITTVQQAVEALNQSSTIRQTSLQFVFEERGDPPIVKVVDKDSGQEIRQIPSEVVQRIAKAIEEYADNSHNRSGILFDKQV</sequence>
<dbReference type="PATRIC" id="fig|740709.3.peg.2337"/>
<evidence type="ECO:0000313" key="2">
    <source>
        <dbReference type="Proteomes" id="UP000014115"/>
    </source>
</evidence>
<dbReference type="Gene3D" id="3.30.160.170">
    <property type="entry name" value="FlaG-like"/>
    <property type="match status" value="1"/>
</dbReference>
<proteinExistence type="predicted"/>
<organism evidence="1 2">
    <name type="scientific">Idiomarina xiamenensis 10-D-4</name>
    <dbReference type="NCBI Taxonomy" id="740709"/>
    <lineage>
        <taxon>Bacteria</taxon>
        <taxon>Pseudomonadati</taxon>
        <taxon>Pseudomonadota</taxon>
        <taxon>Gammaproteobacteria</taxon>
        <taxon>Alteromonadales</taxon>
        <taxon>Idiomarinaceae</taxon>
        <taxon>Idiomarina</taxon>
    </lineage>
</organism>
<dbReference type="SUPFAM" id="SSF160214">
    <property type="entry name" value="FlaG-like"/>
    <property type="match status" value="1"/>
</dbReference>
<comment type="caution">
    <text evidence="1">The sequence shown here is derived from an EMBL/GenBank/DDBJ whole genome shotgun (WGS) entry which is preliminary data.</text>
</comment>
<dbReference type="PANTHER" id="PTHR37166:SF1">
    <property type="entry name" value="PROTEIN FLAG"/>
    <property type="match status" value="1"/>
</dbReference>
<keyword evidence="2" id="KW-1185">Reference proteome</keyword>
<evidence type="ECO:0008006" key="3">
    <source>
        <dbReference type="Google" id="ProtNLM"/>
    </source>
</evidence>
<dbReference type="OrthoDB" id="6388605at2"/>
<reference evidence="1 2" key="1">
    <citation type="journal article" date="2012" name="J. Bacteriol.">
        <title>Genome Sequence of Idiomarina xiamenensis Type Strain 10-D-4.</title>
        <authorList>
            <person name="Lai Q."/>
            <person name="Wang L."/>
            <person name="Wang W."/>
            <person name="Shao Z."/>
        </authorList>
    </citation>
    <scope>NUCLEOTIDE SEQUENCE [LARGE SCALE GENOMIC DNA]</scope>
    <source>
        <strain evidence="1 2">10-D-4</strain>
    </source>
</reference>
<name>K2KDR7_9GAMM</name>
<dbReference type="InterPro" id="IPR035924">
    <property type="entry name" value="FlaG-like_sf"/>
</dbReference>
<dbReference type="InterPro" id="IPR005186">
    <property type="entry name" value="FlaG"/>
</dbReference>
<dbReference type="eggNOG" id="COG1334">
    <property type="taxonomic scope" value="Bacteria"/>
</dbReference>
<evidence type="ECO:0000313" key="1">
    <source>
        <dbReference type="EMBL" id="EKE80849.1"/>
    </source>
</evidence>
<dbReference type="STRING" id="740709.A10D4_11564"/>
<protein>
    <recommendedName>
        <fullName evidence="3">Flagellar protein FlaG</fullName>
    </recommendedName>
</protein>
<dbReference type="PANTHER" id="PTHR37166">
    <property type="entry name" value="PROTEIN FLAG"/>
    <property type="match status" value="1"/>
</dbReference>
<dbReference type="Pfam" id="PF03646">
    <property type="entry name" value="FlaG"/>
    <property type="match status" value="1"/>
</dbReference>
<dbReference type="AlphaFoldDB" id="K2KDR7"/>
<accession>K2KDR7</accession>